<feature type="binding site" description="axial binding residue" evidence="3">
    <location>
        <position position="332"/>
    </location>
    <ligand>
        <name>heme</name>
        <dbReference type="ChEBI" id="CHEBI:30413"/>
    </ligand>
    <ligandPart>
        <name>Fe</name>
        <dbReference type="ChEBI" id="CHEBI:18248"/>
    </ligandPart>
</feature>
<protein>
    <submittedName>
        <fullName evidence="6">Cytochrome P450</fullName>
    </submittedName>
</protein>
<sequence length="389" mass="42129">MTSSSQRPAPVDELALLKAEFEGGSADVWRSALGGGVCVAGPEAVRAVMGNRHGVVAETSDFYHHRHGVFGPRSAQIAVGRAARGLMQRHLQDHRADLPGLVAELLAPCSEWPDAGNLLVLRHLREVLLHPDAPPHLHRTVEAIVARAVLAGARQRRRAASRLLFRRRALHALHTEISARQRAARPLDHPAGPRDLVDVVVGGGGPAADPRELVEVYLSFLFATAGSIGFALGWSVLLLGTHPERAAADPGRTVREALRLWPVAWLFARTPSRPQELGGTPVTPRDRLMVCSYLAHRHPAYWERPDEFVPERWAEGPPDGAYLPFGLGPHTCAGATVTVRLLEDLVGLLTRDWRVSVTSDGGGPQVGPALAPPRFTATLSRPDGCPERR</sequence>
<dbReference type="PROSITE" id="PS00086">
    <property type="entry name" value="CYTOCHROME_P450"/>
    <property type="match status" value="1"/>
</dbReference>
<dbReference type="GO" id="GO:0020037">
    <property type="term" value="F:heme binding"/>
    <property type="evidence" value="ECO:0007669"/>
    <property type="project" value="InterPro"/>
</dbReference>
<comment type="caution">
    <text evidence="6">The sequence shown here is derived from an EMBL/GenBank/DDBJ whole genome shotgun (WGS) entry which is preliminary data.</text>
</comment>
<feature type="region of interest" description="Disordered" evidence="5">
    <location>
        <begin position="357"/>
        <end position="389"/>
    </location>
</feature>
<keyword evidence="4" id="KW-0503">Monooxygenase</keyword>
<dbReference type="PANTHER" id="PTHR24305">
    <property type="entry name" value="CYTOCHROME P450"/>
    <property type="match status" value="1"/>
</dbReference>
<dbReference type="AlphaFoldDB" id="A0A917XDL2"/>
<evidence type="ECO:0000256" key="5">
    <source>
        <dbReference type="SAM" id="MobiDB-lite"/>
    </source>
</evidence>
<dbReference type="InterPro" id="IPR036396">
    <property type="entry name" value="Cyt_P450_sf"/>
</dbReference>
<dbReference type="InterPro" id="IPR002401">
    <property type="entry name" value="Cyt_P450_E_grp-I"/>
</dbReference>
<evidence type="ECO:0000256" key="3">
    <source>
        <dbReference type="PIRSR" id="PIRSR602401-1"/>
    </source>
</evidence>
<dbReference type="GO" id="GO:0005506">
    <property type="term" value="F:iron ion binding"/>
    <property type="evidence" value="ECO:0007669"/>
    <property type="project" value="InterPro"/>
</dbReference>
<keyword evidence="4" id="KW-0560">Oxidoreductase</keyword>
<dbReference type="PANTHER" id="PTHR24305:SF166">
    <property type="entry name" value="CYTOCHROME P450 12A4, MITOCHONDRIAL-RELATED"/>
    <property type="match status" value="1"/>
</dbReference>
<keyword evidence="3 4" id="KW-0408">Iron</keyword>
<dbReference type="SUPFAM" id="SSF48264">
    <property type="entry name" value="Cytochrome P450"/>
    <property type="match status" value="1"/>
</dbReference>
<gene>
    <name evidence="6" type="ORF">GCM10011578_040530</name>
</gene>
<keyword evidence="3 4" id="KW-0479">Metal-binding</keyword>
<keyword evidence="7" id="KW-1185">Reference proteome</keyword>
<dbReference type="Proteomes" id="UP000653411">
    <property type="component" value="Unassembled WGS sequence"/>
</dbReference>
<comment type="cofactor">
    <cofactor evidence="1 3">
        <name>heme</name>
        <dbReference type="ChEBI" id="CHEBI:30413"/>
    </cofactor>
</comment>
<dbReference type="CDD" id="cd00302">
    <property type="entry name" value="cytochrome_P450"/>
    <property type="match status" value="1"/>
</dbReference>
<name>A0A917XDL2_9ACTN</name>
<proteinExistence type="inferred from homology"/>
<dbReference type="Pfam" id="PF00067">
    <property type="entry name" value="p450"/>
    <property type="match status" value="1"/>
</dbReference>
<dbReference type="RefSeq" id="WP_189264152.1">
    <property type="nucleotide sequence ID" value="NZ_BMML01000008.1"/>
</dbReference>
<evidence type="ECO:0000256" key="1">
    <source>
        <dbReference type="ARBA" id="ARBA00001971"/>
    </source>
</evidence>
<evidence type="ECO:0000256" key="2">
    <source>
        <dbReference type="ARBA" id="ARBA00010617"/>
    </source>
</evidence>
<dbReference type="EMBL" id="BMML01000008">
    <property type="protein sequence ID" value="GGN13291.1"/>
    <property type="molecule type" value="Genomic_DNA"/>
</dbReference>
<keyword evidence="3 4" id="KW-0349">Heme</keyword>
<comment type="similarity">
    <text evidence="2 4">Belongs to the cytochrome P450 family.</text>
</comment>
<dbReference type="Gene3D" id="1.10.630.10">
    <property type="entry name" value="Cytochrome P450"/>
    <property type="match status" value="1"/>
</dbReference>
<organism evidence="6 7">
    <name type="scientific">Streptomyces fuscichromogenes</name>
    <dbReference type="NCBI Taxonomy" id="1324013"/>
    <lineage>
        <taxon>Bacteria</taxon>
        <taxon>Bacillati</taxon>
        <taxon>Actinomycetota</taxon>
        <taxon>Actinomycetes</taxon>
        <taxon>Kitasatosporales</taxon>
        <taxon>Streptomycetaceae</taxon>
        <taxon>Streptomyces</taxon>
    </lineage>
</organism>
<reference evidence="6" key="2">
    <citation type="submission" date="2020-09" db="EMBL/GenBank/DDBJ databases">
        <authorList>
            <person name="Sun Q."/>
            <person name="Zhou Y."/>
        </authorList>
    </citation>
    <scope>NUCLEOTIDE SEQUENCE</scope>
    <source>
        <strain evidence="6">CGMCC 4.7110</strain>
    </source>
</reference>
<accession>A0A917XDL2</accession>
<dbReference type="PRINTS" id="PR00463">
    <property type="entry name" value="EP450I"/>
</dbReference>
<dbReference type="InterPro" id="IPR001128">
    <property type="entry name" value="Cyt_P450"/>
</dbReference>
<evidence type="ECO:0000313" key="6">
    <source>
        <dbReference type="EMBL" id="GGN13291.1"/>
    </source>
</evidence>
<evidence type="ECO:0000256" key="4">
    <source>
        <dbReference type="RuleBase" id="RU000461"/>
    </source>
</evidence>
<evidence type="ECO:0000313" key="7">
    <source>
        <dbReference type="Proteomes" id="UP000653411"/>
    </source>
</evidence>
<dbReference type="GO" id="GO:0016705">
    <property type="term" value="F:oxidoreductase activity, acting on paired donors, with incorporation or reduction of molecular oxygen"/>
    <property type="evidence" value="ECO:0007669"/>
    <property type="project" value="InterPro"/>
</dbReference>
<dbReference type="InterPro" id="IPR017972">
    <property type="entry name" value="Cyt_P450_CS"/>
</dbReference>
<reference evidence="6" key="1">
    <citation type="journal article" date="2014" name="Int. J. Syst. Evol. Microbiol.">
        <title>Complete genome sequence of Corynebacterium casei LMG S-19264T (=DSM 44701T), isolated from a smear-ripened cheese.</title>
        <authorList>
            <consortium name="US DOE Joint Genome Institute (JGI-PGF)"/>
            <person name="Walter F."/>
            <person name="Albersmeier A."/>
            <person name="Kalinowski J."/>
            <person name="Ruckert C."/>
        </authorList>
    </citation>
    <scope>NUCLEOTIDE SEQUENCE</scope>
    <source>
        <strain evidence="6">CGMCC 4.7110</strain>
    </source>
</reference>
<dbReference type="GO" id="GO:0004497">
    <property type="term" value="F:monooxygenase activity"/>
    <property type="evidence" value="ECO:0007669"/>
    <property type="project" value="UniProtKB-KW"/>
</dbReference>
<dbReference type="InterPro" id="IPR050121">
    <property type="entry name" value="Cytochrome_P450_monoxygenase"/>
</dbReference>